<protein>
    <recommendedName>
        <fullName evidence="6">RBR-type E3 ubiquitin transferase</fullName>
        <ecNumber evidence="6">2.3.2.31</ecNumber>
    </recommendedName>
</protein>
<feature type="domain" description="RING-type" evidence="15">
    <location>
        <begin position="105"/>
        <end position="150"/>
    </location>
</feature>
<reference evidence="17" key="1">
    <citation type="journal article" date="2018" name="Nat. Plants">
        <title>Whole-genome landscape of Medicago truncatula symbiotic genes.</title>
        <authorList>
            <person name="Pecrix Y."/>
            <person name="Gamas P."/>
            <person name="Carrere S."/>
        </authorList>
    </citation>
    <scope>NUCLEOTIDE SEQUENCE</scope>
    <source>
        <tissue evidence="17">Leaves</tissue>
    </source>
</reference>
<dbReference type="CDD" id="cd22582">
    <property type="entry name" value="BRcat_RBR_unk"/>
    <property type="match status" value="1"/>
</dbReference>
<feature type="domain" description="RING-type" evidence="16">
    <location>
        <begin position="101"/>
        <end position="310"/>
    </location>
</feature>
<evidence type="ECO:0000259" key="16">
    <source>
        <dbReference type="PROSITE" id="PS51873"/>
    </source>
</evidence>
<accession>A0A396HRW7</accession>
<dbReference type="PROSITE" id="PS00518">
    <property type="entry name" value="ZF_RING_1"/>
    <property type="match status" value="1"/>
</dbReference>
<dbReference type="InterPro" id="IPR013083">
    <property type="entry name" value="Znf_RING/FYVE/PHD"/>
</dbReference>
<dbReference type="PROSITE" id="PS51873">
    <property type="entry name" value="TRIAD"/>
    <property type="match status" value="1"/>
</dbReference>
<feature type="region of interest" description="Disordered" evidence="14">
    <location>
        <begin position="27"/>
        <end position="95"/>
    </location>
</feature>
<dbReference type="InterPro" id="IPR017907">
    <property type="entry name" value="Znf_RING_CS"/>
</dbReference>
<proteinExistence type="inferred from homology"/>
<dbReference type="PANTHER" id="PTHR11685">
    <property type="entry name" value="RBR FAMILY RING FINGER AND IBR DOMAIN-CONTAINING"/>
    <property type="match status" value="1"/>
</dbReference>
<evidence type="ECO:0000256" key="5">
    <source>
        <dbReference type="ARBA" id="ARBA00005884"/>
    </source>
</evidence>
<evidence type="ECO:0000256" key="14">
    <source>
        <dbReference type="SAM" id="MobiDB-lite"/>
    </source>
</evidence>
<keyword evidence="12" id="KW-0862">Zinc</keyword>
<dbReference type="InterPro" id="IPR031127">
    <property type="entry name" value="E3_UB_ligase_RBR"/>
</dbReference>
<dbReference type="SMART" id="SM00647">
    <property type="entry name" value="IBR"/>
    <property type="match status" value="1"/>
</dbReference>
<evidence type="ECO:0000256" key="2">
    <source>
        <dbReference type="ARBA" id="ARBA00001947"/>
    </source>
</evidence>
<keyword evidence="7" id="KW-0808">Transferase</keyword>
<evidence type="ECO:0000256" key="10">
    <source>
        <dbReference type="ARBA" id="ARBA00022771"/>
    </source>
</evidence>
<evidence type="ECO:0000259" key="15">
    <source>
        <dbReference type="PROSITE" id="PS50089"/>
    </source>
</evidence>
<dbReference type="InterPro" id="IPR002867">
    <property type="entry name" value="IBR_dom"/>
</dbReference>
<dbReference type="Pfam" id="PF13923">
    <property type="entry name" value="zf-C3HC4_2"/>
    <property type="match status" value="1"/>
</dbReference>
<keyword evidence="9" id="KW-0677">Repeat</keyword>
<dbReference type="UniPathway" id="UPA00143"/>
<dbReference type="Proteomes" id="UP000265566">
    <property type="component" value="Chromosome 5"/>
</dbReference>
<evidence type="ECO:0000256" key="12">
    <source>
        <dbReference type="ARBA" id="ARBA00022833"/>
    </source>
</evidence>
<keyword evidence="10 13" id="KW-0863">Zinc-finger</keyword>
<evidence type="ECO:0000256" key="8">
    <source>
        <dbReference type="ARBA" id="ARBA00022723"/>
    </source>
</evidence>
<dbReference type="EC" id="2.3.2.31" evidence="6"/>
<dbReference type="Gene3D" id="1.20.120.1750">
    <property type="match status" value="1"/>
</dbReference>
<dbReference type="Pfam" id="PF01485">
    <property type="entry name" value="IBR"/>
    <property type="match status" value="1"/>
</dbReference>
<evidence type="ECO:0000256" key="3">
    <source>
        <dbReference type="ARBA" id="ARBA00003976"/>
    </source>
</evidence>
<evidence type="ECO:0000256" key="7">
    <source>
        <dbReference type="ARBA" id="ARBA00022679"/>
    </source>
</evidence>
<comment type="cofactor">
    <cofactor evidence="2">
        <name>Zn(2+)</name>
        <dbReference type="ChEBI" id="CHEBI:29105"/>
    </cofactor>
</comment>
<name>A0A396HRW7_MEDTR</name>
<dbReference type="InterPro" id="IPR001841">
    <property type="entry name" value="Znf_RING"/>
</dbReference>
<evidence type="ECO:0000256" key="1">
    <source>
        <dbReference type="ARBA" id="ARBA00001798"/>
    </source>
</evidence>
<comment type="similarity">
    <text evidence="5">Belongs to the RBR family. Ariadne subfamily.</text>
</comment>
<dbReference type="PROSITE" id="PS50089">
    <property type="entry name" value="ZF_RING_2"/>
    <property type="match status" value="1"/>
</dbReference>
<dbReference type="AlphaFoldDB" id="A0A396HRW7"/>
<gene>
    <name evidence="17" type="ORF">MtrunA17_Chr5g0425671</name>
</gene>
<sequence>MQQNYSFPITRSRSAYYGRPITRSLTAAAAANHGPPMSFSHSSTRKQNSTKRKSRSENHDDGKKKKKKQATTSTNNKLIQNKPEEETNKTNTVMEQGESSKSFNCGICFDSVKNTNMFTASSCNHPFCTNCISKYVAVQREKDVVKVNCPEPECIVELKLETLQYFLPKKVIADWEYAIFESSIYTKQIFYCPYNNCSLFPSKKKKNCSRLMVEEGVTSCECPSCHGLICAQCKVPWHSDMNCQEFMDEKHMDMKFLELAKREKWQRCPRCSMYVQRRDGCKQMTCRLYILPSLAHHKSFSLMLFLIKSV</sequence>
<evidence type="ECO:0000256" key="6">
    <source>
        <dbReference type="ARBA" id="ARBA00012251"/>
    </source>
</evidence>
<keyword evidence="8" id="KW-0479">Metal-binding</keyword>
<comment type="pathway">
    <text evidence="4">Protein modification; protein ubiquitination.</text>
</comment>
<dbReference type="SUPFAM" id="SSF57850">
    <property type="entry name" value="RING/U-box"/>
    <property type="match status" value="2"/>
</dbReference>
<comment type="catalytic activity">
    <reaction evidence="1">
        <text>[E2 ubiquitin-conjugating enzyme]-S-ubiquitinyl-L-cysteine + [acceptor protein]-L-lysine = [E2 ubiquitin-conjugating enzyme]-L-cysteine + [acceptor protein]-N(6)-ubiquitinyl-L-lysine.</text>
        <dbReference type="EC" id="2.3.2.31"/>
    </reaction>
</comment>
<organism evidence="17">
    <name type="scientific">Medicago truncatula</name>
    <name type="common">Barrel medic</name>
    <name type="synonym">Medicago tribuloides</name>
    <dbReference type="NCBI Taxonomy" id="3880"/>
    <lineage>
        <taxon>Eukaryota</taxon>
        <taxon>Viridiplantae</taxon>
        <taxon>Streptophyta</taxon>
        <taxon>Embryophyta</taxon>
        <taxon>Tracheophyta</taxon>
        <taxon>Spermatophyta</taxon>
        <taxon>Magnoliopsida</taxon>
        <taxon>eudicotyledons</taxon>
        <taxon>Gunneridae</taxon>
        <taxon>Pentapetalae</taxon>
        <taxon>rosids</taxon>
        <taxon>fabids</taxon>
        <taxon>Fabales</taxon>
        <taxon>Fabaceae</taxon>
        <taxon>Papilionoideae</taxon>
        <taxon>50 kb inversion clade</taxon>
        <taxon>NPAAA clade</taxon>
        <taxon>Hologalegina</taxon>
        <taxon>IRL clade</taxon>
        <taxon>Trifolieae</taxon>
        <taxon>Medicago</taxon>
    </lineage>
</organism>
<evidence type="ECO:0000256" key="9">
    <source>
        <dbReference type="ARBA" id="ARBA00022737"/>
    </source>
</evidence>
<dbReference type="EMBL" id="PSQE01000005">
    <property type="protein sequence ID" value="RHN56096.1"/>
    <property type="molecule type" value="Genomic_DNA"/>
</dbReference>
<dbReference type="FunFam" id="3.30.40.10:FF:000230">
    <property type="entry name" value="RBR-type E3 ubiquitin transferase"/>
    <property type="match status" value="1"/>
</dbReference>
<evidence type="ECO:0000313" key="17">
    <source>
        <dbReference type="EMBL" id="RHN56096.1"/>
    </source>
</evidence>
<feature type="compositionally biased region" description="Polar residues" evidence="14">
    <location>
        <begin position="70"/>
        <end position="79"/>
    </location>
</feature>
<dbReference type="Gramene" id="rna31432">
    <property type="protein sequence ID" value="RHN56096.1"/>
    <property type="gene ID" value="gene31432"/>
</dbReference>
<dbReference type="GO" id="GO:0016567">
    <property type="term" value="P:protein ubiquitination"/>
    <property type="evidence" value="ECO:0007669"/>
    <property type="project" value="UniProtKB-UniPathway"/>
</dbReference>
<keyword evidence="11" id="KW-0833">Ubl conjugation pathway</keyword>
<comment type="function">
    <text evidence="3">Might act as an E3 ubiquitin-protein ligase, or as part of E3 complex, which accepts ubiquitin from specific E2 ubiquitin-conjugating enzymes and then transfers it to substrates.</text>
</comment>
<dbReference type="GO" id="GO:0061630">
    <property type="term" value="F:ubiquitin protein ligase activity"/>
    <property type="evidence" value="ECO:0007669"/>
    <property type="project" value="UniProtKB-EC"/>
</dbReference>
<evidence type="ECO:0000256" key="13">
    <source>
        <dbReference type="PROSITE-ProRule" id="PRU00175"/>
    </source>
</evidence>
<dbReference type="GO" id="GO:0008270">
    <property type="term" value="F:zinc ion binding"/>
    <property type="evidence" value="ECO:0007669"/>
    <property type="project" value="UniProtKB-KW"/>
</dbReference>
<dbReference type="InterPro" id="IPR044066">
    <property type="entry name" value="TRIAD_supradom"/>
</dbReference>
<comment type="caution">
    <text evidence="17">The sequence shown here is derived from an EMBL/GenBank/DDBJ whole genome shotgun (WGS) entry which is preliminary data.</text>
</comment>
<evidence type="ECO:0000256" key="11">
    <source>
        <dbReference type="ARBA" id="ARBA00022786"/>
    </source>
</evidence>
<evidence type="ECO:0000256" key="4">
    <source>
        <dbReference type="ARBA" id="ARBA00004906"/>
    </source>
</evidence>
<dbReference type="Gene3D" id="3.30.40.10">
    <property type="entry name" value="Zinc/RING finger domain, C3HC4 (zinc finger)"/>
    <property type="match status" value="1"/>
</dbReference>